<name>A0ABV4R3E7_9ACTN</name>
<protein>
    <recommendedName>
        <fullName evidence="1">VOC domain-containing protein</fullName>
    </recommendedName>
</protein>
<organism evidence="2 3">
    <name type="scientific">Actinomadura chokoriensis</name>
    <dbReference type="NCBI Taxonomy" id="454156"/>
    <lineage>
        <taxon>Bacteria</taxon>
        <taxon>Bacillati</taxon>
        <taxon>Actinomycetota</taxon>
        <taxon>Actinomycetes</taxon>
        <taxon>Streptosporangiales</taxon>
        <taxon>Thermomonosporaceae</taxon>
        <taxon>Actinomadura</taxon>
    </lineage>
</organism>
<reference evidence="2 3" key="1">
    <citation type="submission" date="2023-11" db="EMBL/GenBank/DDBJ databases">
        <title>Actinomadura monticuli sp. nov., isolated from volcanic ash.</title>
        <authorList>
            <person name="Lee S.D."/>
            <person name="Yang H."/>
            <person name="Kim I.S."/>
        </authorList>
    </citation>
    <scope>NUCLEOTIDE SEQUENCE [LARGE SCALE GENOMIC DNA]</scope>
    <source>
        <strain evidence="2 3">DSM 45346</strain>
    </source>
</reference>
<gene>
    <name evidence="2" type="ORF">SM436_27370</name>
</gene>
<evidence type="ECO:0000313" key="2">
    <source>
        <dbReference type="EMBL" id="MFA1557417.1"/>
    </source>
</evidence>
<comment type="caution">
    <text evidence="2">The sequence shown here is derived from an EMBL/GenBank/DDBJ whole genome shotgun (WGS) entry which is preliminary data.</text>
</comment>
<dbReference type="EMBL" id="JAXCEH010000021">
    <property type="protein sequence ID" value="MFA1557417.1"/>
    <property type="molecule type" value="Genomic_DNA"/>
</dbReference>
<dbReference type="RefSeq" id="WP_371944163.1">
    <property type="nucleotide sequence ID" value="NZ_JAXCEH010000021.1"/>
</dbReference>
<dbReference type="Proteomes" id="UP001569904">
    <property type="component" value="Unassembled WGS sequence"/>
</dbReference>
<proteinExistence type="predicted"/>
<dbReference type="InterPro" id="IPR029068">
    <property type="entry name" value="Glyas_Bleomycin-R_OHBP_Dase"/>
</dbReference>
<dbReference type="SUPFAM" id="SSF54593">
    <property type="entry name" value="Glyoxalase/Bleomycin resistance protein/Dihydroxybiphenyl dioxygenase"/>
    <property type="match status" value="2"/>
</dbReference>
<sequence length="324" mass="33756">MSEHAPAPLVEGITAAIVGARDFGPHLGFFRDRLGYEIAAEGVVPAAVADALWGTGPVDVDAVALAAAGAGTGRIHLVRVPEPIAPAERPHNLDVGLIGIDMYAKDIEIAHERFAEAGIDWSTPPATYGVAVGGDKEVQVTQGVCPAPDGTAVVFVQPAAVRGTAAWEADPGRLYTELTSVVCHVPDADAEIAFWGPDGLGMSVWYDVVFSSPGFDTVAGLPSGTRMRLAFLAGEKTARIEVTSAEGEHRVDRRPHQRPGRTLGHSGWTVRTRDLGAALESVRRTGGGLAGDPVETDDPLHGKAAVASATTPNGVSVTLYEPRG</sequence>
<dbReference type="PROSITE" id="PS51819">
    <property type="entry name" value="VOC"/>
    <property type="match status" value="1"/>
</dbReference>
<dbReference type="Gene3D" id="3.10.180.10">
    <property type="entry name" value="2,3-Dihydroxybiphenyl 1,2-Dioxygenase, domain 1"/>
    <property type="match status" value="2"/>
</dbReference>
<evidence type="ECO:0000259" key="1">
    <source>
        <dbReference type="PROSITE" id="PS51819"/>
    </source>
</evidence>
<accession>A0ABV4R3E7</accession>
<evidence type="ECO:0000313" key="3">
    <source>
        <dbReference type="Proteomes" id="UP001569904"/>
    </source>
</evidence>
<feature type="domain" description="VOC" evidence="1">
    <location>
        <begin position="177"/>
        <end position="322"/>
    </location>
</feature>
<keyword evidence="3" id="KW-1185">Reference proteome</keyword>
<dbReference type="InterPro" id="IPR037523">
    <property type="entry name" value="VOC_core"/>
</dbReference>